<evidence type="ECO:0000313" key="3">
    <source>
        <dbReference type="Proteomes" id="UP000007434"/>
    </source>
</evidence>
<dbReference type="PANTHER" id="PTHR45661">
    <property type="entry name" value="SURFACE ANTIGEN"/>
    <property type="match status" value="1"/>
</dbReference>
<keyword evidence="1" id="KW-1133">Transmembrane helix</keyword>
<dbReference type="SUPFAM" id="SSF54523">
    <property type="entry name" value="Pili subunits"/>
    <property type="match status" value="1"/>
</dbReference>
<keyword evidence="1" id="KW-0812">Transmembrane</keyword>
<reference evidence="2 3" key="1">
    <citation type="submission" date="2010-11" db="EMBL/GenBank/DDBJ databases">
        <title>Complete sequence of Halanaerobium sp. sapolanicus.</title>
        <authorList>
            <consortium name="US DOE Joint Genome Institute"/>
            <person name="Lucas S."/>
            <person name="Copeland A."/>
            <person name="Lapidus A."/>
            <person name="Cheng J.-F."/>
            <person name="Bruce D."/>
            <person name="Goodwin L."/>
            <person name="Pitluck S."/>
            <person name="Davenport K."/>
            <person name="Detter J.C."/>
            <person name="Han C."/>
            <person name="Tapia R."/>
            <person name="Land M."/>
            <person name="Hauser L."/>
            <person name="Jeffries C."/>
            <person name="Kyrpides N."/>
            <person name="Ivanova N."/>
            <person name="Mikhailova N."/>
            <person name="Begemann M.B."/>
            <person name="Mormile M.R."/>
            <person name="Wall J.D."/>
            <person name="Elias D.A."/>
            <person name="Woyke T."/>
        </authorList>
    </citation>
    <scope>NUCLEOTIDE SEQUENCE [LARGE SCALE GENOMIC DNA]</scope>
    <source>
        <strain evidence="3">sapolanicus</strain>
    </source>
</reference>
<dbReference type="PANTHER" id="PTHR45661:SF3">
    <property type="entry name" value="IG-LIKE DOMAIN-CONTAINING PROTEIN"/>
    <property type="match status" value="1"/>
</dbReference>
<dbReference type="HOGENOM" id="CLU_942558_0_0_9"/>
<dbReference type="Gene3D" id="3.30.700.10">
    <property type="entry name" value="Glycoprotein, Type 4 Pilin"/>
    <property type="match status" value="1"/>
</dbReference>
<dbReference type="Gene3D" id="3.80.10.10">
    <property type="entry name" value="Ribonuclease Inhibitor"/>
    <property type="match status" value="1"/>
</dbReference>
<dbReference type="eggNOG" id="COG2165">
    <property type="taxonomic scope" value="Bacteria"/>
</dbReference>
<dbReference type="InterPro" id="IPR045584">
    <property type="entry name" value="Pilin-like"/>
</dbReference>
<evidence type="ECO:0000313" key="2">
    <source>
        <dbReference type="EMBL" id="ADQ13914.1"/>
    </source>
</evidence>
<dbReference type="InterPro" id="IPR026906">
    <property type="entry name" value="LRR_5"/>
</dbReference>
<dbReference type="InterPro" id="IPR032675">
    <property type="entry name" value="LRR_dom_sf"/>
</dbReference>
<accession>E4RPN0</accession>
<dbReference type="InterPro" id="IPR053139">
    <property type="entry name" value="Surface_bspA-like"/>
</dbReference>
<sequence length="295" mass="33056">MLKNIYFLKKDNSAFTMIELLVVIAVLGILASIALPRMSGVIERAKFASDQAAARNLNSVTSVYRSSISSDPFSDQSNTNQSLLQILADNDYISDDFEPQSENIEFAWLFAEERWSLSFEDKFYVVSANDGLEIHNNGMLGAWSGNDHIYSGIGENIFIPFSINDTTLENIGRYAFYNVGLNNLEFEEGSQIKKIHTDAFHNNNLSTINLPDSIQEIDMRSFRNNNLTEIHLPASLNKIEQGAFEGNELNKITIDSSEVDIGEDAFGANTEQFKNAYADNGAGTYIWDGENWIKQ</sequence>
<dbReference type="Pfam" id="PF13306">
    <property type="entry name" value="LRR_5"/>
    <property type="match status" value="1"/>
</dbReference>
<dbReference type="Proteomes" id="UP000007434">
    <property type="component" value="Chromosome"/>
</dbReference>
<gene>
    <name evidence="2" type="ordered locus">Halsa_0440</name>
</gene>
<protein>
    <submittedName>
        <fullName evidence="2">Uncharacterized protein</fullName>
    </submittedName>
</protein>
<evidence type="ECO:0000256" key="1">
    <source>
        <dbReference type="SAM" id="Phobius"/>
    </source>
</evidence>
<keyword evidence="3" id="KW-1185">Reference proteome</keyword>
<dbReference type="AlphaFoldDB" id="E4RPN0"/>
<dbReference type="InterPro" id="IPR012902">
    <property type="entry name" value="N_methyl_site"/>
</dbReference>
<feature type="transmembrane region" description="Helical" evidence="1">
    <location>
        <begin position="12"/>
        <end position="35"/>
    </location>
</feature>
<dbReference type="Pfam" id="PF07963">
    <property type="entry name" value="N_methyl"/>
    <property type="match status" value="1"/>
</dbReference>
<dbReference type="EMBL" id="CP002304">
    <property type="protein sequence ID" value="ADQ13914.1"/>
    <property type="molecule type" value="Genomic_DNA"/>
</dbReference>
<name>E4RPN0_HALHG</name>
<reference evidence="2 3" key="2">
    <citation type="journal article" date="2011" name="J. Bacteriol.">
        <title>Complete Genome Sequence of the Haloalkaliphilic, Hydrogen Producing Halanaerobium hydrogenoformans.</title>
        <authorList>
            <person name="Brown S.D."/>
            <person name="Begemann M.B."/>
            <person name="Mormile M.R."/>
            <person name="Wall J.D."/>
            <person name="Han C.S."/>
            <person name="Goodwin L.A."/>
            <person name="Pitluck S."/>
            <person name="Land M.L."/>
            <person name="Hauser L.J."/>
            <person name="Elias D.A."/>
        </authorList>
    </citation>
    <scope>NUCLEOTIDE SEQUENCE [LARGE SCALE GENOMIC DNA]</scope>
    <source>
        <strain evidence="3">sapolanicus</strain>
    </source>
</reference>
<dbReference type="RefSeq" id="WP_013405020.1">
    <property type="nucleotide sequence ID" value="NC_014654.1"/>
</dbReference>
<dbReference type="NCBIfam" id="TIGR02532">
    <property type="entry name" value="IV_pilin_GFxxxE"/>
    <property type="match status" value="1"/>
</dbReference>
<dbReference type="SUPFAM" id="SSF52058">
    <property type="entry name" value="L domain-like"/>
    <property type="match status" value="1"/>
</dbReference>
<proteinExistence type="predicted"/>
<dbReference type="KEGG" id="has:Halsa_0440"/>
<dbReference type="OrthoDB" id="1816162at2"/>
<dbReference type="STRING" id="656519.Halsa_0440"/>
<organism evidence="2 3">
    <name type="scientific">Halanaerobium hydrogeniformans</name>
    <name type="common">Halanaerobium sp. (strain sapolanicus)</name>
    <dbReference type="NCBI Taxonomy" id="656519"/>
    <lineage>
        <taxon>Bacteria</taxon>
        <taxon>Bacillati</taxon>
        <taxon>Bacillota</taxon>
        <taxon>Clostridia</taxon>
        <taxon>Halanaerobiales</taxon>
        <taxon>Halanaerobiaceae</taxon>
        <taxon>Halanaerobium</taxon>
    </lineage>
</organism>
<keyword evidence="1" id="KW-0472">Membrane</keyword>